<gene>
    <name evidence="2" type="primary">txxe 2025</name>
    <name evidence="2" type="ORF">TXXE_09810</name>
</gene>
<reference evidence="2 3" key="1">
    <citation type="submission" date="2021-04" db="EMBL/GenBank/DDBJ databases">
        <authorList>
            <person name="Rakotoarivonina H."/>
        </authorList>
    </citation>
    <scope>NUCLEOTIDE SEQUENCE [LARGE SCALE GENOMIC DNA]</scope>
    <source>
        <strain evidence="2 3">XE</strain>
    </source>
</reference>
<evidence type="ECO:0000256" key="1">
    <source>
        <dbReference type="SAM" id="MobiDB-lite"/>
    </source>
</evidence>
<protein>
    <submittedName>
        <fullName evidence="2">Uncharacterized protein</fullName>
    </submittedName>
</protein>
<dbReference type="EMBL" id="CAJRAY010000043">
    <property type="protein sequence ID" value="CAG5086277.1"/>
    <property type="molecule type" value="Genomic_DNA"/>
</dbReference>
<comment type="caution">
    <text evidence="2">The sequence shown here is derived from an EMBL/GenBank/DDBJ whole genome shotgun (WGS) entry which is preliminary data.</text>
</comment>
<keyword evidence="3" id="KW-1185">Reference proteome</keyword>
<sequence>MSETQTIMIGGRNLERRRMV</sequence>
<name>A0ABN7RV45_THEXY</name>
<dbReference type="Proteomes" id="UP000681526">
    <property type="component" value="Unassembled WGS sequence"/>
</dbReference>
<organism evidence="2 3">
    <name type="scientific">Thermobacillus xylanilyticus</name>
    <dbReference type="NCBI Taxonomy" id="76633"/>
    <lineage>
        <taxon>Bacteria</taxon>
        <taxon>Bacillati</taxon>
        <taxon>Bacillota</taxon>
        <taxon>Bacilli</taxon>
        <taxon>Bacillales</taxon>
        <taxon>Paenibacillaceae</taxon>
        <taxon>Thermobacillus</taxon>
    </lineage>
</organism>
<feature type="region of interest" description="Disordered" evidence="1">
    <location>
        <begin position="1"/>
        <end position="20"/>
    </location>
</feature>
<proteinExistence type="predicted"/>
<accession>A0ABN7RV45</accession>
<evidence type="ECO:0000313" key="2">
    <source>
        <dbReference type="EMBL" id="CAG5086277.1"/>
    </source>
</evidence>
<evidence type="ECO:0000313" key="3">
    <source>
        <dbReference type="Proteomes" id="UP000681526"/>
    </source>
</evidence>